<proteinExistence type="predicted"/>
<comment type="caution">
    <text evidence="2">The sequence shown here is derived from an EMBL/GenBank/DDBJ whole genome shotgun (WGS) entry which is preliminary data.</text>
</comment>
<accession>A0AAV7TK22</accession>
<organism evidence="2 3">
    <name type="scientific">Pleurodeles waltl</name>
    <name type="common">Iberian ribbed newt</name>
    <dbReference type="NCBI Taxonomy" id="8319"/>
    <lineage>
        <taxon>Eukaryota</taxon>
        <taxon>Metazoa</taxon>
        <taxon>Chordata</taxon>
        <taxon>Craniata</taxon>
        <taxon>Vertebrata</taxon>
        <taxon>Euteleostomi</taxon>
        <taxon>Amphibia</taxon>
        <taxon>Batrachia</taxon>
        <taxon>Caudata</taxon>
        <taxon>Salamandroidea</taxon>
        <taxon>Salamandridae</taxon>
        <taxon>Pleurodelinae</taxon>
        <taxon>Pleurodeles</taxon>
    </lineage>
</organism>
<feature type="region of interest" description="Disordered" evidence="1">
    <location>
        <begin position="1"/>
        <end position="76"/>
    </location>
</feature>
<reference evidence="2" key="1">
    <citation type="journal article" date="2022" name="bioRxiv">
        <title>Sequencing and chromosome-scale assembly of the giantPleurodeles waltlgenome.</title>
        <authorList>
            <person name="Brown T."/>
            <person name="Elewa A."/>
            <person name="Iarovenko S."/>
            <person name="Subramanian E."/>
            <person name="Araus A.J."/>
            <person name="Petzold A."/>
            <person name="Susuki M."/>
            <person name="Suzuki K.-i.T."/>
            <person name="Hayashi T."/>
            <person name="Toyoda A."/>
            <person name="Oliveira C."/>
            <person name="Osipova E."/>
            <person name="Leigh N.D."/>
            <person name="Simon A."/>
            <person name="Yun M.H."/>
        </authorList>
    </citation>
    <scope>NUCLEOTIDE SEQUENCE</scope>
    <source>
        <strain evidence="2">20211129_DDA</strain>
        <tissue evidence="2">Liver</tissue>
    </source>
</reference>
<dbReference type="Proteomes" id="UP001066276">
    <property type="component" value="Chromosome 3_2"/>
</dbReference>
<gene>
    <name evidence="2" type="ORF">NDU88_001887</name>
</gene>
<evidence type="ECO:0000313" key="3">
    <source>
        <dbReference type="Proteomes" id="UP001066276"/>
    </source>
</evidence>
<evidence type="ECO:0000313" key="2">
    <source>
        <dbReference type="EMBL" id="KAJ1176616.1"/>
    </source>
</evidence>
<dbReference type="EMBL" id="JANPWB010000006">
    <property type="protein sequence ID" value="KAJ1176616.1"/>
    <property type="molecule type" value="Genomic_DNA"/>
</dbReference>
<name>A0AAV7TK22_PLEWA</name>
<dbReference type="AlphaFoldDB" id="A0AAV7TK22"/>
<sequence length="94" mass="9946">MREGGGSTRLVSAEPEREENDEERDGDEEGRDGGITEREEDEDVTQGQRNVEIGEEDVAADGGLSTTATLGGGAQNPATLLEKRGITRCVGTPD</sequence>
<protein>
    <submittedName>
        <fullName evidence="2">Uncharacterized protein</fullName>
    </submittedName>
</protein>
<feature type="compositionally biased region" description="Acidic residues" evidence="1">
    <location>
        <begin position="16"/>
        <end position="30"/>
    </location>
</feature>
<keyword evidence="3" id="KW-1185">Reference proteome</keyword>
<evidence type="ECO:0000256" key="1">
    <source>
        <dbReference type="SAM" id="MobiDB-lite"/>
    </source>
</evidence>
<feature type="compositionally biased region" description="Low complexity" evidence="1">
    <location>
        <begin position="60"/>
        <end position="69"/>
    </location>
</feature>